<keyword evidence="2" id="KW-1185">Reference proteome</keyword>
<dbReference type="Proteomes" id="UP001164929">
    <property type="component" value="Chromosome 8"/>
</dbReference>
<evidence type="ECO:0000313" key="2">
    <source>
        <dbReference type="Proteomes" id="UP001164929"/>
    </source>
</evidence>
<dbReference type="EMBL" id="JAQIZT010000008">
    <property type="protein sequence ID" value="KAJ6987537.1"/>
    <property type="molecule type" value="Genomic_DNA"/>
</dbReference>
<proteinExistence type="predicted"/>
<reference evidence="1" key="1">
    <citation type="journal article" date="2023" name="Mol. Ecol. Resour.">
        <title>Chromosome-level genome assembly of a triploid poplar Populus alba 'Berolinensis'.</title>
        <authorList>
            <person name="Chen S."/>
            <person name="Yu Y."/>
            <person name="Wang X."/>
            <person name="Wang S."/>
            <person name="Zhang T."/>
            <person name="Zhou Y."/>
            <person name="He R."/>
            <person name="Meng N."/>
            <person name="Wang Y."/>
            <person name="Liu W."/>
            <person name="Liu Z."/>
            <person name="Liu J."/>
            <person name="Guo Q."/>
            <person name="Huang H."/>
            <person name="Sederoff R.R."/>
            <person name="Wang G."/>
            <person name="Qu G."/>
            <person name="Chen S."/>
        </authorList>
    </citation>
    <scope>NUCLEOTIDE SEQUENCE</scope>
    <source>
        <strain evidence="1">SC-2020</strain>
    </source>
</reference>
<protein>
    <submittedName>
        <fullName evidence="1">Uncharacterized protein</fullName>
    </submittedName>
</protein>
<evidence type="ECO:0000313" key="1">
    <source>
        <dbReference type="EMBL" id="KAJ6987537.1"/>
    </source>
</evidence>
<sequence length="94" mass="10505">MAFSACSVCSVYGIIAKTLNPQETHGHCITTVAINEEEKKKRERQGVHKKLNVVDQLLYTNFDPDEKLQTLPIGTKPATLDSLQAMKDFENLIS</sequence>
<comment type="caution">
    <text evidence="1">The sequence shown here is derived from an EMBL/GenBank/DDBJ whole genome shotgun (WGS) entry which is preliminary data.</text>
</comment>
<gene>
    <name evidence="1" type="ORF">NC653_020710</name>
</gene>
<organism evidence="1 2">
    <name type="scientific">Populus alba x Populus x berolinensis</name>
    <dbReference type="NCBI Taxonomy" id="444605"/>
    <lineage>
        <taxon>Eukaryota</taxon>
        <taxon>Viridiplantae</taxon>
        <taxon>Streptophyta</taxon>
        <taxon>Embryophyta</taxon>
        <taxon>Tracheophyta</taxon>
        <taxon>Spermatophyta</taxon>
        <taxon>Magnoliopsida</taxon>
        <taxon>eudicotyledons</taxon>
        <taxon>Gunneridae</taxon>
        <taxon>Pentapetalae</taxon>
        <taxon>rosids</taxon>
        <taxon>fabids</taxon>
        <taxon>Malpighiales</taxon>
        <taxon>Salicaceae</taxon>
        <taxon>Saliceae</taxon>
        <taxon>Populus</taxon>
    </lineage>
</organism>
<accession>A0AAD6MLI6</accession>
<dbReference type="AlphaFoldDB" id="A0AAD6MLI6"/>
<name>A0AAD6MLI6_9ROSI</name>